<feature type="domain" description="Fe2OG dioxygenase" evidence="7">
    <location>
        <begin position="160"/>
        <end position="258"/>
    </location>
</feature>
<dbReference type="GO" id="GO:0005506">
    <property type="term" value="F:iron ion binding"/>
    <property type="evidence" value="ECO:0007669"/>
    <property type="project" value="InterPro"/>
</dbReference>
<evidence type="ECO:0000256" key="5">
    <source>
        <dbReference type="ARBA" id="ARBA00023002"/>
    </source>
</evidence>
<accession>L8H2K6</accession>
<keyword evidence="4" id="KW-0223">Dioxygenase</keyword>
<evidence type="ECO:0000256" key="3">
    <source>
        <dbReference type="ARBA" id="ARBA00022896"/>
    </source>
</evidence>
<dbReference type="GeneID" id="14920574"/>
<protein>
    <submittedName>
        <fullName evidence="8">2oxoglutarate and iron-dependent oxygenase domain containing protein 2, putative</fullName>
    </submittedName>
</protein>
<dbReference type="PANTHER" id="PTHR24014:SF4">
    <property type="entry name" value="2-OXOGLUTARATE AND IRON-DEPENDENT OXYGENASE DOMAIN-CONTAINING PROTEIN 2"/>
    <property type="match status" value="1"/>
</dbReference>
<dbReference type="SMART" id="SM00702">
    <property type="entry name" value="P4Hc"/>
    <property type="match status" value="1"/>
</dbReference>
<dbReference type="VEuPathDB" id="AmoebaDB:ACA1_201010"/>
<dbReference type="GO" id="GO:0031418">
    <property type="term" value="F:L-ascorbic acid binding"/>
    <property type="evidence" value="ECO:0007669"/>
    <property type="project" value="UniProtKB-KW"/>
</dbReference>
<dbReference type="InterPro" id="IPR005123">
    <property type="entry name" value="Oxoglu/Fe-dep_dioxygenase_dom"/>
</dbReference>
<dbReference type="EMBL" id="KB007932">
    <property type="protein sequence ID" value="ELR19744.1"/>
    <property type="molecule type" value="Genomic_DNA"/>
</dbReference>
<evidence type="ECO:0000313" key="8">
    <source>
        <dbReference type="EMBL" id="ELR19744.1"/>
    </source>
</evidence>
<keyword evidence="5" id="KW-0560">Oxidoreductase</keyword>
<keyword evidence="2" id="KW-0479">Metal-binding</keyword>
<name>L8H2K6_ACACF</name>
<dbReference type="InterPro" id="IPR006620">
    <property type="entry name" value="Pro_4_hyd_alph"/>
</dbReference>
<dbReference type="AlphaFoldDB" id="L8H2K6"/>
<reference evidence="8 9" key="1">
    <citation type="journal article" date="2013" name="Genome Biol.">
        <title>Genome of Acanthamoeba castellanii highlights extensive lateral gene transfer and early evolution of tyrosine kinase signaling.</title>
        <authorList>
            <person name="Clarke M."/>
            <person name="Lohan A.J."/>
            <person name="Liu B."/>
            <person name="Lagkouvardos I."/>
            <person name="Roy S."/>
            <person name="Zafar N."/>
            <person name="Bertelli C."/>
            <person name="Schilde C."/>
            <person name="Kianianmomeni A."/>
            <person name="Burglin T.R."/>
            <person name="Frech C."/>
            <person name="Turcotte B."/>
            <person name="Kopec K.O."/>
            <person name="Synnott J.M."/>
            <person name="Choo C."/>
            <person name="Paponov I."/>
            <person name="Finkler A."/>
            <person name="Soon Heng Tan C."/>
            <person name="Hutchins A.P."/>
            <person name="Weinmeier T."/>
            <person name="Rattei T."/>
            <person name="Chu J.S."/>
            <person name="Gimenez G."/>
            <person name="Irimia M."/>
            <person name="Rigden D.J."/>
            <person name="Fitzpatrick D.A."/>
            <person name="Lorenzo-Morales J."/>
            <person name="Bateman A."/>
            <person name="Chiu C.H."/>
            <person name="Tang P."/>
            <person name="Hegemann P."/>
            <person name="Fromm H."/>
            <person name="Raoult D."/>
            <person name="Greub G."/>
            <person name="Miranda-Saavedra D."/>
            <person name="Chen N."/>
            <person name="Nash P."/>
            <person name="Ginger M.L."/>
            <person name="Horn M."/>
            <person name="Schaap P."/>
            <person name="Caler L."/>
            <person name="Loftus B."/>
        </authorList>
    </citation>
    <scope>NUCLEOTIDE SEQUENCE [LARGE SCALE GENOMIC DNA]</scope>
    <source>
        <strain evidence="8 9">Neff</strain>
    </source>
</reference>
<proteinExistence type="predicted"/>
<dbReference type="RefSeq" id="XP_004341836.1">
    <property type="nucleotide sequence ID" value="XM_004341788.1"/>
</dbReference>
<dbReference type="OrthoDB" id="1736837at2759"/>
<keyword evidence="9" id="KW-1185">Reference proteome</keyword>
<keyword evidence="3" id="KW-0847">Vitamin C</keyword>
<evidence type="ECO:0000256" key="4">
    <source>
        <dbReference type="ARBA" id="ARBA00022964"/>
    </source>
</evidence>
<organism evidence="8 9">
    <name type="scientific">Acanthamoeba castellanii (strain ATCC 30010 / Neff)</name>
    <dbReference type="NCBI Taxonomy" id="1257118"/>
    <lineage>
        <taxon>Eukaryota</taxon>
        <taxon>Amoebozoa</taxon>
        <taxon>Discosea</taxon>
        <taxon>Longamoebia</taxon>
        <taxon>Centramoebida</taxon>
        <taxon>Acanthamoebidae</taxon>
        <taxon>Acanthamoeba</taxon>
    </lineage>
</organism>
<sequence>MEAIPTAAPATYSYRQRRQEAVAASGHRLLHPSLAHLRPVEHLVPGLRRLVADDSTPQEGRDGGAALAEDHWTEGVELLHQWRDLHRLRLFSDAFSRQLIEEVEHYLNSPAPKTSEIVLEECMRGLVDRVLGPLVARLYPDVAAGLNYHHSFIIRNSWWESDDFQLWRYVDEESGEPTSRHVDDSVVTFNICLGVGDFGGCELRFYGHNKSEDYRRDRYFEYEQVPGVGVIHLGSNEHEVLPMTSPGKRYNLIIWLSPRR</sequence>
<comment type="cofactor">
    <cofactor evidence="1">
        <name>L-ascorbate</name>
        <dbReference type="ChEBI" id="CHEBI:38290"/>
    </cofactor>
</comment>
<evidence type="ECO:0000259" key="7">
    <source>
        <dbReference type="PROSITE" id="PS51471"/>
    </source>
</evidence>
<evidence type="ECO:0000256" key="6">
    <source>
        <dbReference type="ARBA" id="ARBA00023004"/>
    </source>
</evidence>
<keyword evidence="6" id="KW-0408">Iron</keyword>
<dbReference type="Gene3D" id="2.60.120.620">
    <property type="entry name" value="q2cbj1_9rhob like domain"/>
    <property type="match status" value="1"/>
</dbReference>
<evidence type="ECO:0000313" key="9">
    <source>
        <dbReference type="Proteomes" id="UP000011083"/>
    </source>
</evidence>
<evidence type="ECO:0000256" key="1">
    <source>
        <dbReference type="ARBA" id="ARBA00001961"/>
    </source>
</evidence>
<dbReference type="PANTHER" id="PTHR24014">
    <property type="entry name" value="2-OXOGLUTARATE AND IRON-DEPENDENT OXYGENASE DOMAIN-CONTAINING PROTEIN 2"/>
    <property type="match status" value="1"/>
</dbReference>
<gene>
    <name evidence="8" type="ORF">ACA1_201010</name>
</gene>
<dbReference type="KEGG" id="acan:ACA1_201010"/>
<dbReference type="STRING" id="1257118.L8H2K6"/>
<dbReference type="GO" id="GO:0051213">
    <property type="term" value="F:dioxygenase activity"/>
    <property type="evidence" value="ECO:0007669"/>
    <property type="project" value="UniProtKB-KW"/>
</dbReference>
<dbReference type="PROSITE" id="PS51471">
    <property type="entry name" value="FE2OG_OXY"/>
    <property type="match status" value="1"/>
</dbReference>
<dbReference type="Proteomes" id="UP000011083">
    <property type="component" value="Unassembled WGS sequence"/>
</dbReference>
<evidence type="ECO:0000256" key="2">
    <source>
        <dbReference type="ARBA" id="ARBA00022723"/>
    </source>
</evidence>
<dbReference type="GO" id="GO:0016705">
    <property type="term" value="F:oxidoreductase activity, acting on paired donors, with incorporation or reduction of molecular oxygen"/>
    <property type="evidence" value="ECO:0007669"/>
    <property type="project" value="InterPro"/>
</dbReference>